<organism evidence="8 9">
    <name type="scientific">Dactylonectria estremocensis</name>
    <dbReference type="NCBI Taxonomy" id="1079267"/>
    <lineage>
        <taxon>Eukaryota</taxon>
        <taxon>Fungi</taxon>
        <taxon>Dikarya</taxon>
        <taxon>Ascomycota</taxon>
        <taxon>Pezizomycotina</taxon>
        <taxon>Sordariomycetes</taxon>
        <taxon>Hypocreomycetidae</taxon>
        <taxon>Hypocreales</taxon>
        <taxon>Nectriaceae</taxon>
        <taxon>Dactylonectria</taxon>
    </lineage>
</organism>
<feature type="transmembrane region" description="Helical" evidence="6">
    <location>
        <begin position="138"/>
        <end position="161"/>
    </location>
</feature>
<feature type="transmembrane region" description="Helical" evidence="6">
    <location>
        <begin position="29"/>
        <end position="49"/>
    </location>
</feature>
<dbReference type="Pfam" id="PF20684">
    <property type="entry name" value="Fung_rhodopsin"/>
    <property type="match status" value="1"/>
</dbReference>
<keyword evidence="3 6" id="KW-1133">Transmembrane helix</keyword>
<dbReference type="InterPro" id="IPR049326">
    <property type="entry name" value="Rhodopsin_dom_fungi"/>
</dbReference>
<feature type="transmembrane region" description="Helical" evidence="6">
    <location>
        <begin position="260"/>
        <end position="283"/>
    </location>
</feature>
<dbReference type="PANTHER" id="PTHR33048">
    <property type="entry name" value="PTH11-LIKE INTEGRAL MEMBRANE PROTEIN (AFU_ORTHOLOGUE AFUA_5G11245)"/>
    <property type="match status" value="1"/>
</dbReference>
<evidence type="ECO:0000313" key="9">
    <source>
        <dbReference type="Proteomes" id="UP000717696"/>
    </source>
</evidence>
<evidence type="ECO:0000313" key="8">
    <source>
        <dbReference type="EMBL" id="KAH7129585.1"/>
    </source>
</evidence>
<feature type="transmembrane region" description="Helical" evidence="6">
    <location>
        <begin position="104"/>
        <end position="126"/>
    </location>
</feature>
<feature type="transmembrane region" description="Helical" evidence="6">
    <location>
        <begin position="61"/>
        <end position="84"/>
    </location>
</feature>
<evidence type="ECO:0000256" key="4">
    <source>
        <dbReference type="ARBA" id="ARBA00023136"/>
    </source>
</evidence>
<comment type="caution">
    <text evidence="8">The sequence shown here is derived from an EMBL/GenBank/DDBJ whole genome shotgun (WGS) entry which is preliminary data.</text>
</comment>
<evidence type="ECO:0000256" key="6">
    <source>
        <dbReference type="SAM" id="Phobius"/>
    </source>
</evidence>
<feature type="transmembrane region" description="Helical" evidence="6">
    <location>
        <begin position="183"/>
        <end position="207"/>
    </location>
</feature>
<dbReference type="OrthoDB" id="444631at2759"/>
<comment type="similarity">
    <text evidence="5">Belongs to the SAT4 family.</text>
</comment>
<name>A0A9P9E059_9HYPO</name>
<reference evidence="8" key="1">
    <citation type="journal article" date="2021" name="Nat. Commun.">
        <title>Genetic determinants of endophytism in the Arabidopsis root mycobiome.</title>
        <authorList>
            <person name="Mesny F."/>
            <person name="Miyauchi S."/>
            <person name="Thiergart T."/>
            <person name="Pickel B."/>
            <person name="Atanasova L."/>
            <person name="Karlsson M."/>
            <person name="Huettel B."/>
            <person name="Barry K.W."/>
            <person name="Haridas S."/>
            <person name="Chen C."/>
            <person name="Bauer D."/>
            <person name="Andreopoulos W."/>
            <person name="Pangilinan J."/>
            <person name="LaButti K."/>
            <person name="Riley R."/>
            <person name="Lipzen A."/>
            <person name="Clum A."/>
            <person name="Drula E."/>
            <person name="Henrissat B."/>
            <person name="Kohler A."/>
            <person name="Grigoriev I.V."/>
            <person name="Martin F.M."/>
            <person name="Hacquard S."/>
        </authorList>
    </citation>
    <scope>NUCLEOTIDE SEQUENCE</scope>
    <source>
        <strain evidence="8">MPI-CAGE-AT-0021</strain>
    </source>
</reference>
<protein>
    <recommendedName>
        <fullName evidence="7">Rhodopsin domain-containing protein</fullName>
    </recommendedName>
</protein>
<sequence>MSSSGYMMEPPNGQGRCDAGTMAVTQKGVGAALFTLATIIYALRMYTRVHLTNRALSMDDYLSGISVVCCWVFYGCTVGMIQYGGCAANFWQVTTAQYEILLKWTIPVNIFYMLSSYLAKISLLFFYLRLCPERNYRILVHTLVVCFVLYAVIYALISVFGCQPISASWDLAVQATGKCVDKFGFFLAASVANVVMDLVILLLPLRIVMPLQILRRQKISLLLLFATGSFVIVVAIYNCLPTVKLFSGANYTWGLAYELSWMYAELSGCVICAFASSLKPFFVRFIPALFRSRLGGDSDNSPGDITKGSSFCVRSRRQLSRKQTNAIELESGDDSESGRKVCDDDEARLWSDSGPRAQDTTGSTVLFSRSRISHEAHSKIRGCISSDRSAYSPPINTDITIIFTTKVLRDSVGREGHRKG</sequence>
<gene>
    <name evidence="8" type="ORF">B0J13DRAFT_645576</name>
</gene>
<keyword evidence="2 6" id="KW-0812">Transmembrane</keyword>
<evidence type="ECO:0000256" key="5">
    <source>
        <dbReference type="ARBA" id="ARBA00038359"/>
    </source>
</evidence>
<dbReference type="PANTHER" id="PTHR33048:SF124">
    <property type="entry name" value="INTEGRAL MEMBRANE PROTEIN"/>
    <property type="match status" value="1"/>
</dbReference>
<evidence type="ECO:0000256" key="3">
    <source>
        <dbReference type="ARBA" id="ARBA00022989"/>
    </source>
</evidence>
<keyword evidence="9" id="KW-1185">Reference proteome</keyword>
<dbReference type="AlphaFoldDB" id="A0A9P9E059"/>
<dbReference type="GO" id="GO:0016020">
    <property type="term" value="C:membrane"/>
    <property type="evidence" value="ECO:0007669"/>
    <property type="project" value="UniProtKB-SubCell"/>
</dbReference>
<evidence type="ECO:0000256" key="1">
    <source>
        <dbReference type="ARBA" id="ARBA00004141"/>
    </source>
</evidence>
<proteinExistence type="inferred from homology"/>
<feature type="domain" description="Rhodopsin" evidence="7">
    <location>
        <begin position="43"/>
        <end position="283"/>
    </location>
</feature>
<dbReference type="InterPro" id="IPR052337">
    <property type="entry name" value="SAT4-like"/>
</dbReference>
<evidence type="ECO:0000259" key="7">
    <source>
        <dbReference type="Pfam" id="PF20684"/>
    </source>
</evidence>
<dbReference type="Proteomes" id="UP000717696">
    <property type="component" value="Unassembled WGS sequence"/>
</dbReference>
<keyword evidence="4 6" id="KW-0472">Membrane</keyword>
<dbReference type="EMBL" id="JAGMUU010000021">
    <property type="protein sequence ID" value="KAH7129585.1"/>
    <property type="molecule type" value="Genomic_DNA"/>
</dbReference>
<evidence type="ECO:0000256" key="2">
    <source>
        <dbReference type="ARBA" id="ARBA00022692"/>
    </source>
</evidence>
<feature type="transmembrane region" description="Helical" evidence="6">
    <location>
        <begin position="219"/>
        <end position="240"/>
    </location>
</feature>
<comment type="subcellular location">
    <subcellularLocation>
        <location evidence="1">Membrane</location>
        <topology evidence="1">Multi-pass membrane protein</topology>
    </subcellularLocation>
</comment>
<accession>A0A9P9E059</accession>